<keyword evidence="2" id="KW-1185">Reference proteome</keyword>
<evidence type="ECO:0008006" key="3">
    <source>
        <dbReference type="Google" id="ProtNLM"/>
    </source>
</evidence>
<reference evidence="2" key="1">
    <citation type="journal article" date="2019" name="Int. J. Syst. Evol. Microbiol.">
        <title>The Global Catalogue of Microorganisms (GCM) 10K type strain sequencing project: providing services to taxonomists for standard genome sequencing and annotation.</title>
        <authorList>
            <consortium name="The Broad Institute Genomics Platform"/>
            <consortium name="The Broad Institute Genome Sequencing Center for Infectious Disease"/>
            <person name="Wu L."/>
            <person name="Ma J."/>
        </authorList>
    </citation>
    <scope>NUCLEOTIDE SEQUENCE [LARGE SCALE GENOMIC DNA]</scope>
    <source>
        <strain evidence="2">NBRC 108728</strain>
    </source>
</reference>
<evidence type="ECO:0000313" key="1">
    <source>
        <dbReference type="EMBL" id="BDZ48620.1"/>
    </source>
</evidence>
<protein>
    <recommendedName>
        <fullName evidence="3">Calcineurin-like phosphoesterase domain-containing protein</fullName>
    </recommendedName>
</protein>
<dbReference type="SUPFAM" id="SSF56300">
    <property type="entry name" value="Metallo-dependent phosphatases"/>
    <property type="match status" value="1"/>
</dbReference>
<dbReference type="Proteomes" id="UP001321486">
    <property type="component" value="Chromosome"/>
</dbReference>
<organism evidence="1 2">
    <name type="scientific">Frondihabitans sucicola</name>
    <dbReference type="NCBI Taxonomy" id="1268041"/>
    <lineage>
        <taxon>Bacteria</taxon>
        <taxon>Bacillati</taxon>
        <taxon>Actinomycetota</taxon>
        <taxon>Actinomycetes</taxon>
        <taxon>Micrococcales</taxon>
        <taxon>Microbacteriaceae</taxon>
        <taxon>Frondihabitans</taxon>
    </lineage>
</organism>
<name>A0ABM8GJQ7_9MICO</name>
<dbReference type="EMBL" id="AP027732">
    <property type="protein sequence ID" value="BDZ48620.1"/>
    <property type="molecule type" value="Genomic_DNA"/>
</dbReference>
<dbReference type="Gene3D" id="3.60.21.10">
    <property type="match status" value="1"/>
</dbReference>
<proteinExistence type="predicted"/>
<accession>A0ABM8GJQ7</accession>
<gene>
    <name evidence="1" type="ORF">GCM10025867_08610</name>
</gene>
<dbReference type="InterPro" id="IPR029052">
    <property type="entry name" value="Metallo-depent_PP-like"/>
</dbReference>
<evidence type="ECO:0000313" key="2">
    <source>
        <dbReference type="Proteomes" id="UP001321486"/>
    </source>
</evidence>
<sequence length="200" mass="22657">MDYWCKRAGIERILVTPGNHEQWSLLRAAFGKQPGQPIQITERAWAMPIGYRFRLGAHTYMSFGGAASFDADQRTEGVDWFPDEMATQAQANAAATGDPVDVLLTHETLLEPSPLVAREMERNRDSVSDEVQARSALSRQRVTQVTDHHQPARLFHGHFHTPDMMNLPGGRQVWSMGMDRQDRNVGVLDLDSLKFDWLLE</sequence>